<dbReference type="Gene3D" id="3.10.450.50">
    <property type="match status" value="1"/>
</dbReference>
<dbReference type="InterPro" id="IPR004027">
    <property type="entry name" value="SEC_C_motif"/>
</dbReference>
<reference evidence="1 2" key="1">
    <citation type="submission" date="2017-05" db="EMBL/GenBank/DDBJ databases">
        <title>Complete and WGS of Bordetella genogroups.</title>
        <authorList>
            <person name="Spilker T."/>
            <person name="LiPuma J."/>
        </authorList>
    </citation>
    <scope>NUCLEOTIDE SEQUENCE [LARGE SCALE GENOMIC DNA]</scope>
    <source>
        <strain evidence="1 2">AU19157</strain>
    </source>
</reference>
<protein>
    <recommendedName>
        <fullName evidence="3">DUF4238 domain-containing protein</fullName>
    </recommendedName>
</protein>
<evidence type="ECO:0008006" key="3">
    <source>
        <dbReference type="Google" id="ProtNLM"/>
    </source>
</evidence>
<evidence type="ECO:0000313" key="2">
    <source>
        <dbReference type="Proteomes" id="UP000194151"/>
    </source>
</evidence>
<organism evidence="1 2">
    <name type="scientific">Bordetella genomosp. 8</name>
    <dbReference type="NCBI Taxonomy" id="1416806"/>
    <lineage>
        <taxon>Bacteria</taxon>
        <taxon>Pseudomonadati</taxon>
        <taxon>Pseudomonadota</taxon>
        <taxon>Betaproteobacteria</taxon>
        <taxon>Burkholderiales</taxon>
        <taxon>Alcaligenaceae</taxon>
        <taxon>Bordetella</taxon>
    </lineage>
</organism>
<keyword evidence="2" id="KW-1185">Reference proteome</keyword>
<accession>A0A1W6YJR0</accession>
<dbReference type="SUPFAM" id="SSF103642">
    <property type="entry name" value="Sec-C motif"/>
    <property type="match status" value="1"/>
</dbReference>
<dbReference type="AlphaFoldDB" id="A0A1W6YJR0"/>
<dbReference type="Proteomes" id="UP000194151">
    <property type="component" value="Chromosome"/>
</dbReference>
<dbReference type="Pfam" id="PF02810">
    <property type="entry name" value="SEC-C"/>
    <property type="match status" value="1"/>
</dbReference>
<name>A0A1W6YJR0_9BORD</name>
<gene>
    <name evidence="1" type="ORF">CAL12_10395</name>
</gene>
<dbReference type="RefSeq" id="WP_086064405.1">
    <property type="nucleotide sequence ID" value="NZ_CP021108.1"/>
</dbReference>
<dbReference type="EMBL" id="CP021108">
    <property type="protein sequence ID" value="ARP81209.1"/>
    <property type="molecule type" value="Genomic_DNA"/>
</dbReference>
<evidence type="ECO:0000313" key="1">
    <source>
        <dbReference type="EMBL" id="ARP81209.1"/>
    </source>
</evidence>
<dbReference type="Pfam" id="PF14022">
    <property type="entry name" value="DUF4238"/>
    <property type="match status" value="1"/>
</dbReference>
<dbReference type="InterPro" id="IPR025332">
    <property type="entry name" value="DUF4238"/>
</dbReference>
<sequence length="813" mass="92297">MSAQITRNNHYVPQWYQSGFLSNSEPKLWYLDTTPEVVTLDGGKSYTKKGLHHYGTKSCFYEYDLYTTRFGSFVSDEVERLLFGDIDIRGARAVRALIKGEVDEVTNTFQDFFEYMNAQLLRTPKGLDWIKARYPALSQVDLMIEMQSLRVMHGTIWTESVREIVSASASDLKFLVSDCPVTLYNPATPPSSPRCAYPNDPRIDWQGTQTIFPLDANHCLILTHLDHAEAPSESKLTTPRVHARFGGFGIARTDAFIRRRTLSQTEVAAVNVLLKARARRYIAASRKEWLYPEREFNGSWQQLATVLRPTDDLWRFGGQIYVKFEDGSVHHQDQYGRTSNAHEYLRKEPLKTTPHPNDPCGCGSGRKYKQCCKNIPLHQRASWTVYSIRERNLMFSYRIEAILGLKDGATWDDVRRTLSDDQVKDIHLAFASLWPQDTDPTELLPRPLVGKTRAVYLGASDPRTIVATVTSWLPYFDQIVLVHPFLNPRRMKAEFSPVHSPTKHRAQTLKNIFLLFTLEPFIRDGCVHLIPDPADINPEFGHASLKMAESRTANWNLDKANLGWLERLHRDEFGRQLRSMPEPALRTSIKDWNPDLSDADVDLMLAAFKAQREDDPLALLQDLPTGEDNGQLLYSKALSLESALFLATLTGSFVYSELRPQIEQFELHAASGDQMQNSEWTAVQEILGSLDLTLEFEPRPVREALAVGRFSAIKEVIRKLSYVGQCEPSAGVIEQLVNKLQRAATANEKEWAGMKAATRGTGRLTLSAPHGGFFRHEVQRLLITFGKTEVTRPVPFAFQIKISRDDAPPEEPI</sequence>
<proteinExistence type="predicted"/>
<dbReference type="KEGG" id="bgv:CAL12_10395"/>